<evidence type="ECO:0000313" key="1">
    <source>
        <dbReference type="EMBL" id="MBP1996991.1"/>
    </source>
</evidence>
<comment type="caution">
    <text evidence="1">The sequence shown here is derived from an EMBL/GenBank/DDBJ whole genome shotgun (WGS) entry which is preliminary data.</text>
</comment>
<evidence type="ECO:0000313" key="2">
    <source>
        <dbReference type="Proteomes" id="UP001519287"/>
    </source>
</evidence>
<evidence type="ECO:0008006" key="3">
    <source>
        <dbReference type="Google" id="ProtNLM"/>
    </source>
</evidence>
<reference evidence="1 2" key="1">
    <citation type="submission" date="2021-03" db="EMBL/GenBank/DDBJ databases">
        <title>Genomic Encyclopedia of Type Strains, Phase IV (KMG-IV): sequencing the most valuable type-strain genomes for metagenomic binning, comparative biology and taxonomic classification.</title>
        <authorList>
            <person name="Goeker M."/>
        </authorList>
    </citation>
    <scope>NUCLEOTIDE SEQUENCE [LARGE SCALE GENOMIC DNA]</scope>
    <source>
        <strain evidence="1 2">DSM 26048</strain>
    </source>
</reference>
<name>A0ABS4JCM7_9BACL</name>
<dbReference type="Proteomes" id="UP001519287">
    <property type="component" value="Unassembled WGS sequence"/>
</dbReference>
<accession>A0ABS4JCM7</accession>
<gene>
    <name evidence="1" type="ORF">J2Z66_008669</name>
</gene>
<protein>
    <recommendedName>
        <fullName evidence="3">Secreted protein</fullName>
    </recommendedName>
</protein>
<sequence length="87" mass="9871">MHPLLFAVFYFMNLLSISFLGDAWSEKFPNTQCSFTVGKWAVCLFILRGSQKGSSDYPIATIPLPQESNFYWQSVIRLIVVAAAHPR</sequence>
<proteinExistence type="predicted"/>
<dbReference type="EMBL" id="JAGGLB010000064">
    <property type="protein sequence ID" value="MBP1996991.1"/>
    <property type="molecule type" value="Genomic_DNA"/>
</dbReference>
<organism evidence="1 2">
    <name type="scientific">Paenibacillus eucommiae</name>
    <dbReference type="NCBI Taxonomy" id="1355755"/>
    <lineage>
        <taxon>Bacteria</taxon>
        <taxon>Bacillati</taxon>
        <taxon>Bacillota</taxon>
        <taxon>Bacilli</taxon>
        <taxon>Bacillales</taxon>
        <taxon>Paenibacillaceae</taxon>
        <taxon>Paenibacillus</taxon>
    </lineage>
</organism>
<keyword evidence="2" id="KW-1185">Reference proteome</keyword>